<comment type="caution">
    <text evidence="2">The sequence shown here is derived from an EMBL/GenBank/DDBJ whole genome shotgun (WGS) entry which is preliminary data.</text>
</comment>
<evidence type="ECO:0000313" key="2">
    <source>
        <dbReference type="EMBL" id="HIT86153.1"/>
    </source>
</evidence>
<dbReference type="PROSITE" id="PS51257">
    <property type="entry name" value="PROKAR_LIPOPROTEIN"/>
    <property type="match status" value="1"/>
</dbReference>
<reference evidence="2" key="1">
    <citation type="submission" date="2020-10" db="EMBL/GenBank/DDBJ databases">
        <authorList>
            <person name="Gilroy R."/>
        </authorList>
    </citation>
    <scope>NUCLEOTIDE SEQUENCE</scope>
    <source>
        <strain evidence="2">CHK181-108</strain>
    </source>
</reference>
<organism evidence="2 3">
    <name type="scientific">Candidatus Ornithomonoglobus intestinigallinarum</name>
    <dbReference type="NCBI Taxonomy" id="2840894"/>
    <lineage>
        <taxon>Bacteria</taxon>
        <taxon>Bacillati</taxon>
        <taxon>Bacillota</taxon>
        <taxon>Clostridia</taxon>
        <taxon>Candidatus Ornithomonoglobus</taxon>
    </lineage>
</organism>
<protein>
    <recommendedName>
        <fullName evidence="4">Lipoprotein</fullName>
    </recommendedName>
</protein>
<evidence type="ECO:0000256" key="1">
    <source>
        <dbReference type="SAM" id="SignalP"/>
    </source>
</evidence>
<feature type="chain" id="PRO_5038394790" description="Lipoprotein" evidence="1">
    <location>
        <begin position="24"/>
        <end position="191"/>
    </location>
</feature>
<name>A0A9D1H4L0_9FIRM</name>
<reference evidence="2" key="2">
    <citation type="journal article" date="2021" name="PeerJ">
        <title>Extensive microbial diversity within the chicken gut microbiome revealed by metagenomics and culture.</title>
        <authorList>
            <person name="Gilroy R."/>
            <person name="Ravi A."/>
            <person name="Getino M."/>
            <person name="Pursley I."/>
            <person name="Horton D.L."/>
            <person name="Alikhan N.F."/>
            <person name="Baker D."/>
            <person name="Gharbi K."/>
            <person name="Hall N."/>
            <person name="Watson M."/>
            <person name="Adriaenssens E.M."/>
            <person name="Foster-Nyarko E."/>
            <person name="Jarju S."/>
            <person name="Secka A."/>
            <person name="Antonio M."/>
            <person name="Oren A."/>
            <person name="Chaudhuri R.R."/>
            <person name="La Ragione R."/>
            <person name="Hildebrand F."/>
            <person name="Pallen M.J."/>
        </authorList>
    </citation>
    <scope>NUCLEOTIDE SEQUENCE</scope>
    <source>
        <strain evidence="2">CHK181-108</strain>
    </source>
</reference>
<dbReference type="EMBL" id="DVLU01000104">
    <property type="protein sequence ID" value="HIT86153.1"/>
    <property type="molecule type" value="Genomic_DNA"/>
</dbReference>
<dbReference type="Proteomes" id="UP000824165">
    <property type="component" value="Unassembled WGS sequence"/>
</dbReference>
<feature type="signal peptide" evidence="1">
    <location>
        <begin position="1"/>
        <end position="23"/>
    </location>
</feature>
<keyword evidence="1" id="KW-0732">Signal</keyword>
<evidence type="ECO:0008006" key="4">
    <source>
        <dbReference type="Google" id="ProtNLM"/>
    </source>
</evidence>
<accession>A0A9D1H4L0</accession>
<evidence type="ECO:0000313" key="3">
    <source>
        <dbReference type="Proteomes" id="UP000824165"/>
    </source>
</evidence>
<sequence>MKALYRLAAFAAAAVMFGCTSFAAEYNEANKSVSPSDITASYQTMAVIGGDNKVYYMNTSSGGLGAGFEAAMSAGLANGNYTLRLKFMDGTVKDETFAVGAQTPSEITMTEVDAVATGTTEINGEAVEVESRGYYYTGSISGEKIHVSFTYDGKQYSYTHGGELPNVDGKIGVQIDNVPVQGVENMTVTIK</sequence>
<dbReference type="AlphaFoldDB" id="A0A9D1H4L0"/>
<proteinExistence type="predicted"/>
<gene>
    <name evidence="2" type="ORF">IAA60_09680</name>
</gene>